<feature type="repeat" description="Pumilio" evidence="2">
    <location>
        <begin position="1179"/>
        <end position="1214"/>
    </location>
</feature>
<evidence type="ECO:0000256" key="2">
    <source>
        <dbReference type="PROSITE-ProRule" id="PRU00317"/>
    </source>
</evidence>
<feature type="compositionally biased region" description="Low complexity" evidence="3">
    <location>
        <begin position="1327"/>
        <end position="1341"/>
    </location>
</feature>
<dbReference type="PANTHER" id="PTHR12537">
    <property type="entry name" value="RNA BINDING PROTEIN PUMILIO-RELATED"/>
    <property type="match status" value="1"/>
</dbReference>
<feature type="region of interest" description="Disordered" evidence="3">
    <location>
        <begin position="1323"/>
        <end position="1364"/>
    </location>
</feature>
<feature type="compositionally biased region" description="Polar residues" evidence="3">
    <location>
        <begin position="30"/>
        <end position="41"/>
    </location>
</feature>
<feature type="compositionally biased region" description="Polar residues" evidence="3">
    <location>
        <begin position="1017"/>
        <end position="1037"/>
    </location>
</feature>
<feature type="region of interest" description="Disordered" evidence="3">
    <location>
        <begin position="214"/>
        <end position="243"/>
    </location>
</feature>
<dbReference type="Pfam" id="PF00806">
    <property type="entry name" value="PUF"/>
    <property type="match status" value="8"/>
</dbReference>
<dbReference type="InterPro" id="IPR016024">
    <property type="entry name" value="ARM-type_fold"/>
</dbReference>
<dbReference type="InterPro" id="IPR033133">
    <property type="entry name" value="PUM-HD"/>
</dbReference>
<name>A0AAV2T5R1_CALDB</name>
<reference evidence="5" key="1">
    <citation type="submission" date="2024-06" db="EMBL/GenBank/DDBJ databases">
        <authorList>
            <person name="Liu X."/>
            <person name="Lenzi L."/>
            <person name="Haldenby T S."/>
            <person name="Uol C."/>
        </authorList>
    </citation>
    <scope>NUCLEOTIDE SEQUENCE</scope>
</reference>
<comment type="caution">
    <text evidence="5">The sequence shown here is derived from an EMBL/GenBank/DDBJ whole genome shotgun (WGS) entry which is preliminary data.</text>
</comment>
<feature type="region of interest" description="Disordered" evidence="3">
    <location>
        <begin position="850"/>
        <end position="937"/>
    </location>
</feature>
<feature type="repeat" description="Pumilio" evidence="2">
    <location>
        <begin position="1215"/>
        <end position="1250"/>
    </location>
</feature>
<feature type="compositionally biased region" description="Pro residues" evidence="3">
    <location>
        <begin position="901"/>
        <end position="917"/>
    </location>
</feature>
<dbReference type="InterPro" id="IPR033712">
    <property type="entry name" value="Pumilio_RNA-bd"/>
</dbReference>
<feature type="region of interest" description="Disordered" evidence="3">
    <location>
        <begin position="1"/>
        <end position="41"/>
    </location>
</feature>
<dbReference type="SUPFAM" id="SSF48371">
    <property type="entry name" value="ARM repeat"/>
    <property type="match status" value="1"/>
</dbReference>
<protein>
    <recommendedName>
        <fullName evidence="4">PUM-HD domain-containing protein</fullName>
    </recommendedName>
</protein>
<dbReference type="GO" id="GO:0005737">
    <property type="term" value="C:cytoplasm"/>
    <property type="evidence" value="ECO:0007669"/>
    <property type="project" value="TreeGrafter"/>
</dbReference>
<dbReference type="GO" id="GO:0010608">
    <property type="term" value="P:post-transcriptional regulation of gene expression"/>
    <property type="evidence" value="ECO:0007669"/>
    <property type="project" value="TreeGrafter"/>
</dbReference>
<dbReference type="InterPro" id="IPR001313">
    <property type="entry name" value="Pumilio_RNA-bd_rpt"/>
</dbReference>
<dbReference type="CDD" id="cd07920">
    <property type="entry name" value="Pumilio"/>
    <property type="match status" value="1"/>
</dbReference>
<proteinExistence type="predicted"/>
<evidence type="ECO:0000313" key="5">
    <source>
        <dbReference type="EMBL" id="CAL5132085.1"/>
    </source>
</evidence>
<feature type="compositionally biased region" description="Polar residues" evidence="3">
    <location>
        <begin position="1"/>
        <end position="21"/>
    </location>
</feature>
<dbReference type="PROSITE" id="PS50302">
    <property type="entry name" value="PUM"/>
    <property type="match status" value="8"/>
</dbReference>
<dbReference type="EMBL" id="CAXLJL010000112">
    <property type="protein sequence ID" value="CAL5132085.1"/>
    <property type="molecule type" value="Genomic_DNA"/>
</dbReference>
<feature type="region of interest" description="Disordered" evidence="3">
    <location>
        <begin position="1565"/>
        <end position="1642"/>
    </location>
</feature>
<keyword evidence="1" id="KW-0677">Repeat</keyword>
<dbReference type="Gene3D" id="1.25.10.10">
    <property type="entry name" value="Leucine-rich Repeat Variant"/>
    <property type="match status" value="1"/>
</dbReference>
<feature type="repeat" description="Pumilio" evidence="2">
    <location>
        <begin position="1362"/>
        <end position="1399"/>
    </location>
</feature>
<dbReference type="InterPro" id="IPR011989">
    <property type="entry name" value="ARM-like"/>
</dbReference>
<dbReference type="PANTHER" id="PTHR12537:SF12">
    <property type="entry name" value="MATERNAL PROTEIN PUMILIO"/>
    <property type="match status" value="1"/>
</dbReference>
<dbReference type="GO" id="GO:0003730">
    <property type="term" value="F:mRNA 3'-UTR binding"/>
    <property type="evidence" value="ECO:0007669"/>
    <property type="project" value="TreeGrafter"/>
</dbReference>
<feature type="repeat" description="Pumilio" evidence="2">
    <location>
        <begin position="1251"/>
        <end position="1286"/>
    </location>
</feature>
<evidence type="ECO:0000259" key="4">
    <source>
        <dbReference type="PROSITE" id="PS50303"/>
    </source>
</evidence>
<gene>
    <name evidence="5" type="ORF">CDAUBV1_LOCUS4598</name>
</gene>
<feature type="compositionally biased region" description="Pro residues" evidence="3">
    <location>
        <begin position="1440"/>
        <end position="1453"/>
    </location>
</feature>
<feature type="region of interest" description="Disordered" evidence="3">
    <location>
        <begin position="341"/>
        <end position="363"/>
    </location>
</feature>
<dbReference type="PROSITE" id="PS50303">
    <property type="entry name" value="PUM_HD"/>
    <property type="match status" value="1"/>
</dbReference>
<feature type="repeat" description="Pumilio" evidence="2">
    <location>
        <begin position="1143"/>
        <end position="1178"/>
    </location>
</feature>
<feature type="domain" description="PUM-HD" evidence="4">
    <location>
        <begin position="1051"/>
        <end position="1425"/>
    </location>
</feature>
<feature type="repeat" description="Pumilio" evidence="2">
    <location>
        <begin position="1071"/>
        <end position="1106"/>
    </location>
</feature>
<organism evidence="5 6">
    <name type="scientific">Calicophoron daubneyi</name>
    <name type="common">Rumen fluke</name>
    <name type="synonym">Paramphistomum daubneyi</name>
    <dbReference type="NCBI Taxonomy" id="300641"/>
    <lineage>
        <taxon>Eukaryota</taxon>
        <taxon>Metazoa</taxon>
        <taxon>Spiralia</taxon>
        <taxon>Lophotrochozoa</taxon>
        <taxon>Platyhelminthes</taxon>
        <taxon>Trematoda</taxon>
        <taxon>Digenea</taxon>
        <taxon>Plagiorchiida</taxon>
        <taxon>Pronocephalata</taxon>
        <taxon>Paramphistomoidea</taxon>
        <taxon>Paramphistomidae</taxon>
        <taxon>Calicophoron</taxon>
    </lineage>
</organism>
<dbReference type="Proteomes" id="UP001497525">
    <property type="component" value="Unassembled WGS sequence"/>
</dbReference>
<dbReference type="SMART" id="SM00025">
    <property type="entry name" value="Pumilio"/>
    <property type="match status" value="8"/>
</dbReference>
<feature type="compositionally biased region" description="Polar residues" evidence="3">
    <location>
        <begin position="1457"/>
        <end position="1466"/>
    </location>
</feature>
<feature type="compositionally biased region" description="Pro residues" evidence="3">
    <location>
        <begin position="865"/>
        <end position="877"/>
    </location>
</feature>
<feature type="compositionally biased region" description="Low complexity" evidence="3">
    <location>
        <begin position="214"/>
        <end position="226"/>
    </location>
</feature>
<feature type="compositionally biased region" description="Basic and acidic residues" evidence="3">
    <location>
        <begin position="1612"/>
        <end position="1625"/>
    </location>
</feature>
<evidence type="ECO:0000313" key="6">
    <source>
        <dbReference type="Proteomes" id="UP001497525"/>
    </source>
</evidence>
<sequence length="1694" mass="180127">MSTYFNQTSTISNVEGPTSLPNKAEVSAPGESSTNTGECSNVGYTLRSKAPGCNMLHTSQPQTSEGLLNAHVGHCEWMAPSTATTSSEELATCMAGLSFEETRMLWSSGGLLATSSTQDAPLIKSLSLNPSPWELPVTHSSSHPIPVGQSRRDKLATVNFVDPGLTDGILMSPGSKDMAALGMQMVDQVLSNSPGSGALLLRELSENFAGTYHPSASSATAPHSATINSSYPYDGDIRSNEPESHHTISRSVANCFNSAQFLIRPAAGATRSILPSVQVPFAVPSSQTSEFIHYNPNCSDASVCNRPLSTPQSETLLTHLISVQSSTDTLVGNAPTGSVAFPPVISGIPDPRETRPSSQTEPGSLLQTFHQNEHPNQIHPDLSYISSLSTSQQNQLTSLSASALASLGNQSVGAEMTMYADLAPLSSGAGSMPNTGSESYLPCSRVPALLSHPDSNSVCQGYTPAPPEYFLNGSFPGGDINHIQEQVSEQLSGSFPPASQLNTVTYGPSLGVQKYQQPQIYPRGLAPASAGGAGIQNSSCSAPAGSYLSQMYAQQPSESLGVSGAPSLGATVVGPQYISGPVVSQPQASGVFPSLPSSGLYQSLLQAREPTPQYQPTAGTSEQQQQSAALFAHTFQLFAAAAARSMGATVPEPRIQINGASNNVSTPLQPPTVENIQPPGLAPQVPFPPTILPEHLQAYSSSSALPTVGSPLSRLPTGSHLTAMDSRQQCAGIPGPGPPPVSSPAVYSAMQPPGVYSAGDMMTNPEFQSMGLGFTGPSASSSMANRIFPTSNTLPLPPTVAPVASHCMSYVPMGPADAQSPPPCPSSGPFLGPRSAVPSGVVRAQIPPGVYSRRAGNSNHTSPSIPTPRFPNRPPSSFPQQLGLPFMPPPLPPYHPRHPLHQPPPVLPPPGFLPSPAHPHRPPDAAGSPFFNPTTNTLGRSSYADAASGKFGKDQHPALPQTQVTPAMAAAALALAAAQQQHNGLGPGFGIRQQSSHNPHFPQPYYNLSVGSGPGQGYSNSAGSSYHPQPNHHSSQLPGIMSSGPPPTTPERSRLLEEFRNARLPCLTLRDLTNHIVEFAQDQYGSRFIQQKLEQASAVDKTAVFREILPHAYNLMVDVFGNYVIQKFFELGTPEQKQILGQRIRGQVLSLSLQMYGCRVIQKAVESVPLDMQIAIIRELDGCVIKCVKDQNGNHVVQKCVESVPPEHLQFIVDSFKDHVHSISTHSYGCRVIQRILEHCTPEQTAPILAELHQHTEALVKDQYGNYVIQHVLEHGKTEDKSRIVDLIRGRVAELSVHKFASNVVEKAIANATRAERQALVNEVLDDNTSTDNTSANNARTRSGDFPTLSSESEGGGSTDESTTRASTLCMMMKDQFANYVVQKMLDVAEQPIRKELMNQIRPHLSSLRKYTYGKHIINKMEKYYMKTNQAHLAAGLNSPSPPPAHNSTPPGPQTDIPVSSITSNVRSGGGIGGASSILPPLLTASDIAVRAPKSAFNRSLHQHQYHHAYHASSHYYQTGLHSLNRTGLNSRPKLREQRASTDVGASPNMTQRLVTIASAHSDNTCLLGDKSGSPRSSEEDRVCDNELPEDSCPSAQVARSFDEFGSENDADVNKNWRGASKEDSPLLGISASDHSDSAATPQTLSNGLCVDGGSNPDILKLGVSKPGSVFHSQSAEAINSRPLTHAVSNGNEY</sequence>
<evidence type="ECO:0000256" key="3">
    <source>
        <dbReference type="SAM" id="MobiDB-lite"/>
    </source>
</evidence>
<feature type="region of interest" description="Disordered" evidence="3">
    <location>
        <begin position="985"/>
        <end position="1052"/>
    </location>
</feature>
<feature type="region of interest" description="Disordered" evidence="3">
    <location>
        <begin position="1434"/>
        <end position="1466"/>
    </location>
</feature>
<evidence type="ECO:0000256" key="1">
    <source>
        <dbReference type="ARBA" id="ARBA00022737"/>
    </source>
</evidence>
<feature type="repeat" description="Pumilio" evidence="2">
    <location>
        <begin position="1107"/>
        <end position="1142"/>
    </location>
</feature>
<feature type="repeat" description="Pumilio" evidence="2">
    <location>
        <begin position="1287"/>
        <end position="1322"/>
    </location>
</feature>
<accession>A0AAV2T5R1</accession>